<protein>
    <submittedName>
        <fullName evidence="10">G_PROTEIN_RECEP_F1_2 domain-containing protein</fullName>
    </submittedName>
</protein>
<proteinExistence type="predicted"/>
<accession>A0A183A6Q1</accession>
<dbReference type="GO" id="GO:0016020">
    <property type="term" value="C:membrane"/>
    <property type="evidence" value="ECO:0007669"/>
    <property type="project" value="UniProtKB-SubCell"/>
</dbReference>
<dbReference type="WBParaSite" id="ECPE_0000263901-mRNA-1">
    <property type="protein sequence ID" value="ECPE_0000263901-mRNA-1"/>
    <property type="gene ID" value="ECPE_0000263901"/>
</dbReference>
<gene>
    <name evidence="8" type="ORF">ECPE_LOCUS2636</name>
</gene>
<dbReference type="PROSITE" id="PS50262">
    <property type="entry name" value="G_PROTEIN_RECEP_F1_2"/>
    <property type="match status" value="1"/>
</dbReference>
<dbReference type="CDD" id="cd00637">
    <property type="entry name" value="7tm_classA_rhodopsin-like"/>
    <property type="match status" value="1"/>
</dbReference>
<feature type="transmembrane region" description="Helical" evidence="6">
    <location>
        <begin position="56"/>
        <end position="77"/>
    </location>
</feature>
<dbReference type="PANTHER" id="PTHR45698">
    <property type="entry name" value="TRACE AMINE-ASSOCIATED RECEPTOR 19N-RELATED"/>
    <property type="match status" value="1"/>
</dbReference>
<evidence type="ECO:0000256" key="4">
    <source>
        <dbReference type="ARBA" id="ARBA00023136"/>
    </source>
</evidence>
<dbReference type="InterPro" id="IPR017452">
    <property type="entry name" value="GPCR_Rhodpsn_7TM"/>
</dbReference>
<feature type="region of interest" description="Disordered" evidence="5">
    <location>
        <begin position="214"/>
        <end position="233"/>
    </location>
</feature>
<dbReference type="SUPFAM" id="SSF81321">
    <property type="entry name" value="Family A G protein-coupled receptor-like"/>
    <property type="match status" value="1"/>
</dbReference>
<organism evidence="10">
    <name type="scientific">Echinostoma caproni</name>
    <dbReference type="NCBI Taxonomy" id="27848"/>
    <lineage>
        <taxon>Eukaryota</taxon>
        <taxon>Metazoa</taxon>
        <taxon>Spiralia</taxon>
        <taxon>Lophotrochozoa</taxon>
        <taxon>Platyhelminthes</taxon>
        <taxon>Trematoda</taxon>
        <taxon>Digenea</taxon>
        <taxon>Plagiorchiida</taxon>
        <taxon>Echinostomata</taxon>
        <taxon>Echinostomatoidea</taxon>
        <taxon>Echinostomatidae</taxon>
        <taxon>Echinostoma</taxon>
    </lineage>
</organism>
<reference evidence="10" key="1">
    <citation type="submission" date="2016-06" db="UniProtKB">
        <authorList>
            <consortium name="WormBaseParasite"/>
        </authorList>
    </citation>
    <scope>IDENTIFICATION</scope>
</reference>
<evidence type="ECO:0000256" key="1">
    <source>
        <dbReference type="ARBA" id="ARBA00004370"/>
    </source>
</evidence>
<feature type="transmembrane region" description="Helical" evidence="6">
    <location>
        <begin position="136"/>
        <end position="158"/>
    </location>
</feature>
<reference evidence="8 9" key="2">
    <citation type="submission" date="2018-11" db="EMBL/GenBank/DDBJ databases">
        <authorList>
            <consortium name="Pathogen Informatics"/>
        </authorList>
    </citation>
    <scope>NUCLEOTIDE SEQUENCE [LARGE SCALE GENOMIC DNA]</scope>
    <source>
        <strain evidence="8 9">Egypt</strain>
    </source>
</reference>
<evidence type="ECO:0000313" key="10">
    <source>
        <dbReference type="WBParaSite" id="ECPE_0000263901-mRNA-1"/>
    </source>
</evidence>
<feature type="domain" description="G-protein coupled receptors family 1 profile" evidence="7">
    <location>
        <begin position="35"/>
        <end position="303"/>
    </location>
</feature>
<keyword evidence="9" id="KW-1185">Reference proteome</keyword>
<feature type="transmembrane region" description="Helical" evidence="6">
    <location>
        <begin position="178"/>
        <end position="202"/>
    </location>
</feature>
<dbReference type="OrthoDB" id="6251375at2759"/>
<dbReference type="EMBL" id="UZAN01039746">
    <property type="protein sequence ID" value="VDP67036.1"/>
    <property type="molecule type" value="Genomic_DNA"/>
</dbReference>
<evidence type="ECO:0000256" key="2">
    <source>
        <dbReference type="ARBA" id="ARBA00022692"/>
    </source>
</evidence>
<name>A0A183A6Q1_9TREM</name>
<comment type="subcellular location">
    <subcellularLocation>
        <location evidence="1">Membrane</location>
    </subcellularLocation>
</comment>
<keyword evidence="3 6" id="KW-1133">Transmembrane helix</keyword>
<feature type="compositionally biased region" description="Polar residues" evidence="5">
    <location>
        <begin position="214"/>
        <end position="223"/>
    </location>
</feature>
<dbReference type="Gene3D" id="1.20.1070.10">
    <property type="entry name" value="Rhodopsin 7-helix transmembrane proteins"/>
    <property type="match status" value="1"/>
</dbReference>
<keyword evidence="4 6" id="KW-0472">Membrane</keyword>
<evidence type="ECO:0000313" key="9">
    <source>
        <dbReference type="Proteomes" id="UP000272942"/>
    </source>
</evidence>
<evidence type="ECO:0000256" key="3">
    <source>
        <dbReference type="ARBA" id="ARBA00022989"/>
    </source>
</evidence>
<sequence>MCNISAEHLRPLHYPILASYEMGIAFTVLTGGILFNVFTIYALTQTVINSVLSKTIFYNQCVFDVIVCVMAIFQLAWSSLQPDMWTKTNAVFCHLVQSGFFLRWVRVLALGNIVCQSMNRFWAIVYPYSYKRRTKMYLVICYVFTFSFSLMSSLPRAFEVRYCDQICVMTNLAVQLFALHLIDMSMRLLIPIFVTVGLHIVVMRKLRRLRNEYNSQTRNCPENSDSSRGPPSSVSSNPYSAVWHALSVSTFGFTAELTVLELTAFIMYLLQGLNRVNFQVDSIARLYYTLVCAMASGLNPALEIATVPPLQEYVSQMVISVWSVLNTFRLPRIKKSLRKSDYVNQ</sequence>
<evidence type="ECO:0000256" key="6">
    <source>
        <dbReference type="SAM" id="Phobius"/>
    </source>
</evidence>
<evidence type="ECO:0000256" key="5">
    <source>
        <dbReference type="SAM" id="MobiDB-lite"/>
    </source>
</evidence>
<feature type="compositionally biased region" description="Low complexity" evidence="5">
    <location>
        <begin position="224"/>
        <end position="233"/>
    </location>
</feature>
<evidence type="ECO:0000313" key="8">
    <source>
        <dbReference type="EMBL" id="VDP67036.1"/>
    </source>
</evidence>
<evidence type="ECO:0000259" key="7">
    <source>
        <dbReference type="PROSITE" id="PS50262"/>
    </source>
</evidence>
<dbReference type="PANTHER" id="PTHR45698:SF1">
    <property type="entry name" value="TRACE AMINE-ASSOCIATED RECEPTOR 13C-LIKE"/>
    <property type="match status" value="1"/>
</dbReference>
<keyword evidence="2 6" id="KW-0812">Transmembrane</keyword>
<feature type="transmembrane region" description="Helical" evidence="6">
    <location>
        <begin position="89"/>
        <end position="115"/>
    </location>
</feature>
<dbReference type="Proteomes" id="UP000272942">
    <property type="component" value="Unassembled WGS sequence"/>
</dbReference>
<dbReference type="AlphaFoldDB" id="A0A183A6Q1"/>
<feature type="transmembrane region" description="Helical" evidence="6">
    <location>
        <begin position="22"/>
        <end position="44"/>
    </location>
</feature>